<dbReference type="SMART" id="SM00382">
    <property type="entry name" value="AAA"/>
    <property type="match status" value="2"/>
</dbReference>
<dbReference type="PANTHER" id="PTHR42855:SF1">
    <property type="entry name" value="ABC TRANSPORTER DOMAIN-CONTAINING PROTEIN"/>
    <property type="match status" value="1"/>
</dbReference>
<evidence type="ECO:0000256" key="3">
    <source>
        <dbReference type="ARBA" id="ARBA00022741"/>
    </source>
</evidence>
<dbReference type="InterPro" id="IPR032524">
    <property type="entry name" value="ABC_tran_C"/>
</dbReference>
<dbReference type="HAMAP" id="MF_00848">
    <property type="entry name" value="Uup"/>
    <property type="match status" value="1"/>
</dbReference>
<comment type="catalytic activity">
    <reaction evidence="9">
        <text>ATP + H2O = ADP + phosphate + H(+)</text>
        <dbReference type="Rhea" id="RHEA:13065"/>
        <dbReference type="ChEBI" id="CHEBI:15377"/>
        <dbReference type="ChEBI" id="CHEBI:15378"/>
        <dbReference type="ChEBI" id="CHEBI:30616"/>
        <dbReference type="ChEBI" id="CHEBI:43474"/>
        <dbReference type="ChEBI" id="CHEBI:456216"/>
    </reaction>
</comment>
<keyword evidence="13" id="KW-1185">Reference proteome</keyword>
<dbReference type="InterPro" id="IPR017871">
    <property type="entry name" value="ABC_transporter-like_CS"/>
</dbReference>
<evidence type="ECO:0000256" key="1">
    <source>
        <dbReference type="ARBA" id="ARBA00022490"/>
    </source>
</evidence>
<comment type="function">
    <text evidence="9">Probably plays a role in ribosome assembly or function. May be involved in resolution of branched DNA intermediates that result from template switching in postreplication gaps. Binds DNA and has ATPase activity.</text>
</comment>
<protein>
    <recommendedName>
        <fullName evidence="9">ATP-binding protein Uup</fullName>
        <ecNumber evidence="9">3.6.1.-</ecNumber>
    </recommendedName>
</protein>
<dbReference type="PANTHER" id="PTHR42855">
    <property type="entry name" value="ABC TRANSPORTER ATP-BINDING SUBUNIT"/>
    <property type="match status" value="1"/>
</dbReference>
<evidence type="ECO:0000256" key="7">
    <source>
        <dbReference type="ARBA" id="ARBA00023125"/>
    </source>
</evidence>
<evidence type="ECO:0000313" key="13">
    <source>
        <dbReference type="Proteomes" id="UP000306441"/>
    </source>
</evidence>
<evidence type="ECO:0000256" key="10">
    <source>
        <dbReference type="SAM" id="MobiDB-lite"/>
    </source>
</evidence>
<keyword evidence="3 9" id="KW-0547">Nucleotide-binding</keyword>
<keyword evidence="5 9" id="KW-0378">Hydrolase</keyword>
<evidence type="ECO:0000256" key="4">
    <source>
        <dbReference type="ARBA" id="ARBA00022763"/>
    </source>
</evidence>
<evidence type="ECO:0000259" key="11">
    <source>
        <dbReference type="PROSITE" id="PS50893"/>
    </source>
</evidence>
<evidence type="ECO:0000256" key="5">
    <source>
        <dbReference type="ARBA" id="ARBA00022801"/>
    </source>
</evidence>
<feature type="compositionally biased region" description="Basic and acidic residues" evidence="10">
    <location>
        <begin position="498"/>
        <end position="509"/>
    </location>
</feature>
<comment type="similarity">
    <text evidence="9">Belongs to the ABC transporter superfamily. ABCF family. Uup subfamily.</text>
</comment>
<name>A0ABY2Q3M1_9HYPH</name>
<sequence length="604" mass="66649">MAPPLLNLAGIKLTFGGTPLLDGADLAASAGDKIALVGRNGSGKSTLLKIAAGLVEPQDGEVFRQPTATVRYLPQMPDMDGFASVRAYVEAGLGPADDPHRATYLMEHLGLTGEENPASLSGGEARRAALARVMAPEPDILLLDEPTNHLDLSVIEWLEEELSRTSSALILISHDRRFLERVSRATVWLDRGQTRRLDRGFAHFEEWRDQILEEEEREQHKLGRQIVREEHWLRYGVTARRKRNMRRLGELQQMRQRFRTHRGAEGTATLTASDAAESGKLVIEAKNIAKSFGDLAVVKDFSTRIQRGDRVGLVGPNGAGKTTVLKMLTGELKPDAGTVRLGVNLEIATLDQKRDAADPDETLAHYLTDGRGENLVVNGEQRHVVSYMKDFLFKPEQARTPVRELSGGERARLLLARVLARPANLLVLDEPTNDLDMETLELLQELVAGFAGTVLLVSHDRDFLDRTVTSVIAPEGDGRWVDYAGGYSDMLAQRGGKRLDDRKTAKKADAAPAATRAEPAAPKAPTKKLSYKQQFALENLPKKIEAVGAAISRLEDAIADPAYYERDPTGFQKTIAALDKERTTLAALEEEWLELEMLREELEG</sequence>
<dbReference type="CDD" id="cd03221">
    <property type="entry name" value="ABCF_EF-3"/>
    <property type="match status" value="2"/>
</dbReference>
<feature type="binding site" evidence="9">
    <location>
        <begin position="315"/>
        <end position="322"/>
    </location>
    <ligand>
        <name>ATP</name>
        <dbReference type="ChEBI" id="CHEBI:30616"/>
        <label>2</label>
    </ligand>
</feature>
<dbReference type="EC" id="3.6.1.-" evidence="9"/>
<comment type="caution">
    <text evidence="12">The sequence shown here is derived from an EMBL/GenBank/DDBJ whole genome shotgun (WGS) entry which is preliminary data.</text>
</comment>
<proteinExistence type="inferred from homology"/>
<dbReference type="PROSITE" id="PS00211">
    <property type="entry name" value="ABC_TRANSPORTER_1"/>
    <property type="match status" value="2"/>
</dbReference>
<dbReference type="InterPro" id="IPR003439">
    <property type="entry name" value="ABC_transporter-like_ATP-bd"/>
</dbReference>
<feature type="region of interest" description="Disordered" evidence="10">
    <location>
        <begin position="498"/>
        <end position="525"/>
    </location>
</feature>
<feature type="domain" description="ABC transporter" evidence="11">
    <location>
        <begin position="283"/>
        <end position="521"/>
    </location>
</feature>
<comment type="subcellular location">
    <subcellularLocation>
        <location evidence="9">Cytoplasm</location>
    </subcellularLocation>
    <text evidence="9">Associates with ribosomes.</text>
</comment>
<evidence type="ECO:0000256" key="2">
    <source>
        <dbReference type="ARBA" id="ARBA00022737"/>
    </source>
</evidence>
<keyword evidence="7 9" id="KW-0238">DNA-binding</keyword>
<keyword evidence="2 9" id="KW-0677">Repeat</keyword>
<dbReference type="InterPro" id="IPR051309">
    <property type="entry name" value="ABCF_ATPase"/>
</dbReference>
<dbReference type="InterPro" id="IPR027417">
    <property type="entry name" value="P-loop_NTPase"/>
</dbReference>
<accession>A0ABY2Q3M1</accession>
<dbReference type="Pfam" id="PF00005">
    <property type="entry name" value="ABC_tran"/>
    <property type="match status" value="2"/>
</dbReference>
<keyword evidence="1 9" id="KW-0963">Cytoplasm</keyword>
<dbReference type="GO" id="GO:0005524">
    <property type="term" value="F:ATP binding"/>
    <property type="evidence" value="ECO:0007669"/>
    <property type="project" value="UniProtKB-KW"/>
</dbReference>
<keyword evidence="6 9" id="KW-0067">ATP-binding</keyword>
<gene>
    <name evidence="9" type="primary">uup</name>
    <name evidence="12" type="ORF">E6C48_21115</name>
</gene>
<evidence type="ECO:0000313" key="12">
    <source>
        <dbReference type="EMBL" id="THF54612.1"/>
    </source>
</evidence>
<keyword evidence="8 9" id="KW-0234">DNA repair</keyword>
<evidence type="ECO:0000256" key="9">
    <source>
        <dbReference type="HAMAP-Rule" id="MF_00848"/>
    </source>
</evidence>
<dbReference type="RefSeq" id="WP_136360174.1">
    <property type="nucleotide sequence ID" value="NZ_SSNY01000017.1"/>
</dbReference>
<dbReference type="Gene3D" id="1.10.287.380">
    <property type="entry name" value="Valyl-tRNA synthetase, C-terminal domain"/>
    <property type="match status" value="1"/>
</dbReference>
<dbReference type="InterPro" id="IPR003593">
    <property type="entry name" value="AAA+_ATPase"/>
</dbReference>
<dbReference type="SUPFAM" id="SSF52540">
    <property type="entry name" value="P-loop containing nucleoside triphosphate hydrolases"/>
    <property type="match status" value="2"/>
</dbReference>
<dbReference type="EMBL" id="SSNY01000017">
    <property type="protein sequence ID" value="THF54612.1"/>
    <property type="molecule type" value="Genomic_DNA"/>
</dbReference>
<feature type="binding site" evidence="9">
    <location>
        <begin position="38"/>
        <end position="45"/>
    </location>
    <ligand>
        <name>ATP</name>
        <dbReference type="ChEBI" id="CHEBI:30616"/>
        <label>1</label>
    </ligand>
</feature>
<dbReference type="Pfam" id="PF16326">
    <property type="entry name" value="ABC_tran_CTD"/>
    <property type="match status" value="1"/>
</dbReference>
<evidence type="ECO:0000256" key="6">
    <source>
        <dbReference type="ARBA" id="ARBA00022840"/>
    </source>
</evidence>
<dbReference type="InterPro" id="IPR037118">
    <property type="entry name" value="Val-tRNA_synth_C_sf"/>
</dbReference>
<dbReference type="PROSITE" id="PS50893">
    <property type="entry name" value="ABC_TRANSPORTER_2"/>
    <property type="match status" value="2"/>
</dbReference>
<dbReference type="Proteomes" id="UP000306441">
    <property type="component" value="Unassembled WGS sequence"/>
</dbReference>
<dbReference type="InterPro" id="IPR043686">
    <property type="entry name" value="Uup"/>
</dbReference>
<dbReference type="Gene3D" id="3.40.50.300">
    <property type="entry name" value="P-loop containing nucleotide triphosphate hydrolases"/>
    <property type="match status" value="2"/>
</dbReference>
<keyword evidence="4 9" id="KW-0227">DNA damage</keyword>
<feature type="compositionally biased region" description="Low complexity" evidence="10">
    <location>
        <begin position="510"/>
        <end position="524"/>
    </location>
</feature>
<organism evidence="12 13">
    <name type="scientific">Ollibium composti</name>
    <dbReference type="NCBI Taxonomy" id="2675109"/>
    <lineage>
        <taxon>Bacteria</taxon>
        <taxon>Pseudomonadati</taxon>
        <taxon>Pseudomonadota</taxon>
        <taxon>Alphaproteobacteria</taxon>
        <taxon>Hyphomicrobiales</taxon>
        <taxon>Phyllobacteriaceae</taxon>
        <taxon>Ollibium</taxon>
    </lineage>
</organism>
<reference evidence="12 13" key="1">
    <citation type="submission" date="2019-04" db="EMBL/GenBank/DDBJ databases">
        <title>Mesorhizobium composti sp. nov., isolated from compost.</title>
        <authorList>
            <person name="Lin S.-Y."/>
            <person name="Hameed A."/>
            <person name="Hsieh Y.-T."/>
            <person name="Young C.-C."/>
        </authorList>
    </citation>
    <scope>NUCLEOTIDE SEQUENCE [LARGE SCALE GENOMIC DNA]</scope>
    <source>
        <strain evidence="12 13">CC-YTH430</strain>
    </source>
</reference>
<evidence type="ECO:0000256" key="8">
    <source>
        <dbReference type="ARBA" id="ARBA00023204"/>
    </source>
</evidence>
<feature type="domain" description="ABC transporter" evidence="11">
    <location>
        <begin position="6"/>
        <end position="216"/>
    </location>
</feature>